<dbReference type="GO" id="GO:0003677">
    <property type="term" value="F:DNA binding"/>
    <property type="evidence" value="ECO:0007669"/>
    <property type="project" value="UniProtKB-UniRule"/>
</dbReference>
<feature type="active site" evidence="9">
    <location>
        <position position="242"/>
    </location>
</feature>
<keyword evidence="6 9" id="KW-0238">DNA-binding</keyword>
<proteinExistence type="inferred from homology"/>
<evidence type="ECO:0000256" key="6">
    <source>
        <dbReference type="ARBA" id="ARBA00023125"/>
    </source>
</evidence>
<evidence type="ECO:0000256" key="8">
    <source>
        <dbReference type="ARBA" id="ARBA00023306"/>
    </source>
</evidence>
<comment type="subunit">
    <text evidence="9">Forms a cyclic heterotetrameric complex composed of two molecules of XerC and two molecules of XerD.</text>
</comment>
<feature type="active site" evidence="9">
    <location>
        <position position="146"/>
    </location>
</feature>
<dbReference type="InterPro" id="IPR004107">
    <property type="entry name" value="Integrase_SAM-like_N"/>
</dbReference>
<gene>
    <name evidence="12" type="primary">xerD_7</name>
    <name evidence="9" type="synonym">xerC</name>
    <name evidence="12" type="ORF">PCLFYP37_01705</name>
</gene>
<feature type="active site" evidence="9">
    <location>
        <position position="265"/>
    </location>
</feature>
<evidence type="ECO:0000256" key="5">
    <source>
        <dbReference type="ARBA" id="ARBA00022908"/>
    </source>
</evidence>
<dbReference type="PANTHER" id="PTHR30349:SF77">
    <property type="entry name" value="TYROSINE RECOMBINASE XERC"/>
    <property type="match status" value="1"/>
</dbReference>
<dbReference type="InterPro" id="IPR013762">
    <property type="entry name" value="Integrase-like_cat_sf"/>
</dbReference>
<feature type="domain" description="Tyr recombinase" evidence="10">
    <location>
        <begin position="105"/>
        <end position="287"/>
    </location>
</feature>
<dbReference type="InterPro" id="IPR010998">
    <property type="entry name" value="Integrase_recombinase_N"/>
</dbReference>
<dbReference type="PROSITE" id="PS51900">
    <property type="entry name" value="CB"/>
    <property type="match status" value="1"/>
</dbReference>
<dbReference type="GO" id="GO:0051301">
    <property type="term" value="P:cell division"/>
    <property type="evidence" value="ECO:0007669"/>
    <property type="project" value="UniProtKB-KW"/>
</dbReference>
<feature type="active site" description="O-(3'-phospho-DNA)-tyrosine intermediate" evidence="9">
    <location>
        <position position="274"/>
    </location>
</feature>
<sequence>MWTEAFLEYLTLERNYSLRTVEEYRDDLNAFESYYKKVDSTLSWETIDGDVVRDWMVSMMEAGRTATTVNRRLSALRTFYRYLLKRDWIKVDPVRNIQGPKKKKPLPVFLKESEMDRLLDGEFFGSDFLGKRDKLIVNTFYVTGVRLSELTGLNNQDVDLWGGVIKVTGKRNKQRIVPFGRELETLLRAYLDEKSSLGMEDGGAMFVDEKGERLTNVKVRNLVRHYLGMVTTQKKRSPHVLRHTFATSMLNHHADLESLKELLGHESISTTEIYTHTTFEELKEMYNQAHPRA</sequence>
<dbReference type="Gene3D" id="1.10.443.10">
    <property type="entry name" value="Intergrase catalytic core"/>
    <property type="match status" value="1"/>
</dbReference>
<evidence type="ECO:0000256" key="9">
    <source>
        <dbReference type="HAMAP-Rule" id="MF_01808"/>
    </source>
</evidence>
<feature type="domain" description="Core-binding (CB)" evidence="11">
    <location>
        <begin position="1"/>
        <end position="84"/>
    </location>
</feature>
<dbReference type="GO" id="GO:0007059">
    <property type="term" value="P:chromosome segregation"/>
    <property type="evidence" value="ECO:0007669"/>
    <property type="project" value="UniProtKB-UniRule"/>
</dbReference>
<feature type="active site" evidence="9">
    <location>
        <position position="170"/>
    </location>
</feature>
<comment type="similarity">
    <text evidence="9">Belongs to the 'phage' integrase family. XerC subfamily.</text>
</comment>
<dbReference type="InterPro" id="IPR050090">
    <property type="entry name" value="Tyrosine_recombinase_XerCD"/>
</dbReference>
<dbReference type="AlphaFoldDB" id="A0A6N3BD48"/>
<evidence type="ECO:0000259" key="10">
    <source>
        <dbReference type="PROSITE" id="PS51898"/>
    </source>
</evidence>
<keyword evidence="5 9" id="KW-0229">DNA integration</keyword>
<protein>
    <recommendedName>
        <fullName evidence="9">Tyrosine recombinase XerC</fullName>
    </recommendedName>
</protein>
<dbReference type="RefSeq" id="WP_412442812.1">
    <property type="nucleotide sequence ID" value="NZ_CACRUT010000011.1"/>
</dbReference>
<evidence type="ECO:0000256" key="2">
    <source>
        <dbReference type="ARBA" id="ARBA00022490"/>
    </source>
</evidence>
<comment type="function">
    <text evidence="9">Site-specific tyrosine recombinase, which acts by catalyzing the cutting and rejoining of the recombining DNA molecules. The XerC-XerD complex is essential to convert dimers of the bacterial chromosome into monomers to permit their segregation at cell division. It also contributes to the segregational stability of plasmids.</text>
</comment>
<dbReference type="Pfam" id="PF02899">
    <property type="entry name" value="Phage_int_SAM_1"/>
    <property type="match status" value="1"/>
</dbReference>
<name>A0A6N3BD48_9BACT</name>
<evidence type="ECO:0000256" key="3">
    <source>
        <dbReference type="ARBA" id="ARBA00022618"/>
    </source>
</evidence>
<keyword evidence="4 9" id="KW-0159">Chromosome partition</keyword>
<dbReference type="SUPFAM" id="SSF56349">
    <property type="entry name" value="DNA breaking-rejoining enzymes"/>
    <property type="match status" value="1"/>
</dbReference>
<dbReference type="PROSITE" id="PS51898">
    <property type="entry name" value="TYR_RECOMBINASE"/>
    <property type="match status" value="1"/>
</dbReference>
<dbReference type="GO" id="GO:0006313">
    <property type="term" value="P:DNA transposition"/>
    <property type="evidence" value="ECO:0007669"/>
    <property type="project" value="UniProtKB-UniRule"/>
</dbReference>
<dbReference type="GO" id="GO:0005737">
    <property type="term" value="C:cytoplasm"/>
    <property type="evidence" value="ECO:0007669"/>
    <property type="project" value="UniProtKB-SubCell"/>
</dbReference>
<dbReference type="HAMAP" id="MF_01808">
    <property type="entry name" value="Recomb_XerC_XerD"/>
    <property type="match status" value="1"/>
</dbReference>
<dbReference type="InterPro" id="IPR011010">
    <property type="entry name" value="DNA_brk_join_enz"/>
</dbReference>
<dbReference type="EMBL" id="CACRUT010000011">
    <property type="protein sequence ID" value="VYU01024.1"/>
    <property type="molecule type" value="Genomic_DNA"/>
</dbReference>
<keyword evidence="8 9" id="KW-0131">Cell cycle</keyword>
<dbReference type="GO" id="GO:0009037">
    <property type="term" value="F:tyrosine-based site-specific recombinase activity"/>
    <property type="evidence" value="ECO:0007669"/>
    <property type="project" value="UniProtKB-UniRule"/>
</dbReference>
<keyword evidence="3 9" id="KW-0132">Cell division</keyword>
<evidence type="ECO:0000256" key="1">
    <source>
        <dbReference type="ARBA" id="ARBA00004496"/>
    </source>
</evidence>
<evidence type="ECO:0000259" key="11">
    <source>
        <dbReference type="PROSITE" id="PS51900"/>
    </source>
</evidence>
<dbReference type="Pfam" id="PF00589">
    <property type="entry name" value="Phage_integrase"/>
    <property type="match status" value="1"/>
</dbReference>
<dbReference type="InterPro" id="IPR044068">
    <property type="entry name" value="CB"/>
</dbReference>
<reference evidence="12" key="1">
    <citation type="submission" date="2019-11" db="EMBL/GenBank/DDBJ databases">
        <authorList>
            <person name="Feng L."/>
        </authorList>
    </citation>
    <scope>NUCLEOTIDE SEQUENCE</scope>
    <source>
        <strain evidence="12">PclaraLFYP37</strain>
    </source>
</reference>
<feature type="active site" evidence="9">
    <location>
        <position position="239"/>
    </location>
</feature>
<dbReference type="InterPro" id="IPR023009">
    <property type="entry name" value="Tyrosine_recombinase_XerC/XerD"/>
</dbReference>
<keyword evidence="7 9" id="KW-0233">DNA recombination</keyword>
<evidence type="ECO:0000313" key="12">
    <source>
        <dbReference type="EMBL" id="VYU01024.1"/>
    </source>
</evidence>
<keyword evidence="2 9" id="KW-0963">Cytoplasm</keyword>
<dbReference type="PANTHER" id="PTHR30349">
    <property type="entry name" value="PHAGE INTEGRASE-RELATED"/>
    <property type="match status" value="1"/>
</dbReference>
<organism evidence="12">
    <name type="scientific">Paraprevotella clara</name>
    <dbReference type="NCBI Taxonomy" id="454154"/>
    <lineage>
        <taxon>Bacteria</taxon>
        <taxon>Pseudomonadati</taxon>
        <taxon>Bacteroidota</taxon>
        <taxon>Bacteroidia</taxon>
        <taxon>Bacteroidales</taxon>
        <taxon>Prevotellaceae</taxon>
        <taxon>Paraprevotella</taxon>
    </lineage>
</organism>
<dbReference type="InterPro" id="IPR002104">
    <property type="entry name" value="Integrase_catalytic"/>
</dbReference>
<comment type="subcellular location">
    <subcellularLocation>
        <location evidence="1 9">Cytoplasm</location>
    </subcellularLocation>
</comment>
<evidence type="ECO:0000256" key="7">
    <source>
        <dbReference type="ARBA" id="ARBA00023172"/>
    </source>
</evidence>
<accession>A0A6N3BD48</accession>
<evidence type="ECO:0000256" key="4">
    <source>
        <dbReference type="ARBA" id="ARBA00022829"/>
    </source>
</evidence>
<dbReference type="Gene3D" id="1.10.150.130">
    <property type="match status" value="1"/>
</dbReference>